<evidence type="ECO:0000313" key="2">
    <source>
        <dbReference type="EMBL" id="RNA07415.1"/>
    </source>
</evidence>
<gene>
    <name evidence="2" type="ORF">BpHYR1_027053</name>
</gene>
<dbReference type="Proteomes" id="UP000276133">
    <property type="component" value="Unassembled WGS sequence"/>
</dbReference>
<dbReference type="EMBL" id="REGN01007056">
    <property type="protein sequence ID" value="RNA07415.1"/>
    <property type="molecule type" value="Genomic_DNA"/>
</dbReference>
<keyword evidence="1" id="KW-1133">Transmembrane helix</keyword>
<feature type="transmembrane region" description="Helical" evidence="1">
    <location>
        <begin position="59"/>
        <end position="81"/>
    </location>
</feature>
<proteinExistence type="predicted"/>
<dbReference type="AlphaFoldDB" id="A0A3M7Q8X7"/>
<keyword evidence="3" id="KW-1185">Reference proteome</keyword>
<name>A0A3M7Q8X7_BRAPC</name>
<keyword evidence="1" id="KW-0472">Membrane</keyword>
<evidence type="ECO:0000256" key="1">
    <source>
        <dbReference type="SAM" id="Phobius"/>
    </source>
</evidence>
<comment type="caution">
    <text evidence="2">The sequence shown here is derived from an EMBL/GenBank/DDBJ whole genome shotgun (WGS) entry which is preliminary data.</text>
</comment>
<organism evidence="2 3">
    <name type="scientific">Brachionus plicatilis</name>
    <name type="common">Marine rotifer</name>
    <name type="synonym">Brachionus muelleri</name>
    <dbReference type="NCBI Taxonomy" id="10195"/>
    <lineage>
        <taxon>Eukaryota</taxon>
        <taxon>Metazoa</taxon>
        <taxon>Spiralia</taxon>
        <taxon>Gnathifera</taxon>
        <taxon>Rotifera</taxon>
        <taxon>Eurotatoria</taxon>
        <taxon>Monogononta</taxon>
        <taxon>Pseudotrocha</taxon>
        <taxon>Ploima</taxon>
        <taxon>Brachionidae</taxon>
        <taxon>Brachionus</taxon>
    </lineage>
</organism>
<keyword evidence="1" id="KW-0812">Transmembrane</keyword>
<accession>A0A3M7Q8X7</accession>
<reference evidence="2 3" key="1">
    <citation type="journal article" date="2018" name="Sci. Rep.">
        <title>Genomic signatures of local adaptation to the degree of environmental predictability in rotifers.</title>
        <authorList>
            <person name="Franch-Gras L."/>
            <person name="Hahn C."/>
            <person name="Garcia-Roger E.M."/>
            <person name="Carmona M.J."/>
            <person name="Serra M."/>
            <person name="Gomez A."/>
        </authorList>
    </citation>
    <scope>NUCLEOTIDE SEQUENCE [LARGE SCALE GENOMIC DNA]</scope>
    <source>
        <strain evidence="2">HYR1</strain>
    </source>
</reference>
<sequence length="101" mass="11509">MELSRRAINTESFCSIGCQNGGGIQSSFLKVSNGLDFNLGLLSNSDFFLLEFIEYQKRLSAFVLSIFGHFTILWPLFHFAFISLLRDFLGLACYRPVIKFI</sequence>
<protein>
    <submittedName>
        <fullName evidence="2">Uncharacterized protein</fullName>
    </submittedName>
</protein>
<evidence type="ECO:0000313" key="3">
    <source>
        <dbReference type="Proteomes" id="UP000276133"/>
    </source>
</evidence>